<dbReference type="InterPro" id="IPR004089">
    <property type="entry name" value="MCPsignal_dom"/>
</dbReference>
<comment type="subcellular location">
    <subcellularLocation>
        <location evidence="1">Membrane</location>
    </subcellularLocation>
</comment>
<sequence>MRRNQSLIDEEFNFEEHQELVSTTDLRGVITYANHEFCSIAGYEMDELINKNHNIVRHPDMPKAAFKEMWDTLKQGHSWRGAVKNLCKDGRYYWVDAFVTPIFEHGQLIGYQSVRIKLEQRAKRRAQKLYAKINANKSLFSWRERTSLRQGLSIAGILIWLASVAMWGSLSLAAINLLVCIAILVLNYDELVITPATLKQQKSQADSVSRYVFSGSHPHSISEYREQMLSAKLRTVLGRVKDSTLSFNSIAQGLDQQSTLTEQGISSQGTQLEQIASAMSQMSTTIGEISTNTNNTADKVGITYQSCSDIKNHIADNSKMVSDLAVQVEQAAATATGLASEADKIGQVMSEIEGIAEQTNLLALNAAIEAARAGEHGRGFAVVADEVRALSSRTQNATAQIHSSIKEIQDTLFSWSKIMQSTKQQADDCVNTTGQTQQELDSIFIQISEISQLATDISAAAEQQQVVSKDIGSNVEKIKGLGDDNLQLSFSVARGAAELVEGSRKVNDLLLTFKV</sequence>
<keyword evidence="9" id="KW-1185">Reference proteome</keyword>
<dbReference type="Proteomes" id="UP001152447">
    <property type="component" value="Unassembled WGS sequence"/>
</dbReference>
<evidence type="ECO:0000256" key="3">
    <source>
        <dbReference type="ARBA" id="ARBA00029447"/>
    </source>
</evidence>
<dbReference type="AlphaFoldDB" id="A0A9W4QTP7"/>
<dbReference type="SUPFAM" id="SSF58104">
    <property type="entry name" value="Methyl-accepting chemotaxis protein (MCP) signaling domain"/>
    <property type="match status" value="1"/>
</dbReference>
<keyword evidence="5" id="KW-1133">Transmembrane helix</keyword>
<keyword evidence="5" id="KW-0472">Membrane</keyword>
<dbReference type="CDD" id="cd00130">
    <property type="entry name" value="PAS"/>
    <property type="match status" value="1"/>
</dbReference>
<comment type="caution">
    <text evidence="8">The sequence shown here is derived from an EMBL/GenBank/DDBJ whole genome shotgun (WGS) entry which is preliminary data.</text>
</comment>
<dbReference type="PANTHER" id="PTHR32089:SF52">
    <property type="entry name" value="CHEMOTAXIS SIGNAL TRANSDUCTION SYSTEM METHYL ACCEPTING SENSORY TRANSDUCER WITH PAS SENSORY DOMAIN"/>
    <property type="match status" value="1"/>
</dbReference>
<organism evidence="8 9">
    <name type="scientific">Pseudoalteromonas haloplanktis</name>
    <name type="common">Alteromonas haloplanktis</name>
    <dbReference type="NCBI Taxonomy" id="228"/>
    <lineage>
        <taxon>Bacteria</taxon>
        <taxon>Pseudomonadati</taxon>
        <taxon>Pseudomonadota</taxon>
        <taxon>Gammaproteobacteria</taxon>
        <taxon>Alteromonadales</taxon>
        <taxon>Pseudoalteromonadaceae</taxon>
        <taxon>Pseudoalteromonas</taxon>
    </lineage>
</organism>
<dbReference type="SMART" id="SM00283">
    <property type="entry name" value="MA"/>
    <property type="match status" value="1"/>
</dbReference>
<dbReference type="FunFam" id="1.10.287.950:FF:000001">
    <property type="entry name" value="Methyl-accepting chemotaxis sensory transducer"/>
    <property type="match status" value="1"/>
</dbReference>
<dbReference type="PROSITE" id="PS50112">
    <property type="entry name" value="PAS"/>
    <property type="match status" value="1"/>
</dbReference>
<dbReference type="Gene3D" id="1.10.287.950">
    <property type="entry name" value="Methyl-accepting chemotaxis protein"/>
    <property type="match status" value="1"/>
</dbReference>
<dbReference type="InterPro" id="IPR001610">
    <property type="entry name" value="PAC"/>
</dbReference>
<dbReference type="EMBL" id="CAMAPB010000006">
    <property type="protein sequence ID" value="CAH9052766.1"/>
    <property type="molecule type" value="Genomic_DNA"/>
</dbReference>
<evidence type="ECO:0000259" key="7">
    <source>
        <dbReference type="PROSITE" id="PS50112"/>
    </source>
</evidence>
<dbReference type="PANTHER" id="PTHR32089">
    <property type="entry name" value="METHYL-ACCEPTING CHEMOTAXIS PROTEIN MCPB"/>
    <property type="match status" value="1"/>
</dbReference>
<dbReference type="SMART" id="SM00086">
    <property type="entry name" value="PAC"/>
    <property type="match status" value="1"/>
</dbReference>
<evidence type="ECO:0000256" key="4">
    <source>
        <dbReference type="PROSITE-ProRule" id="PRU00284"/>
    </source>
</evidence>
<dbReference type="NCBIfam" id="TIGR00229">
    <property type="entry name" value="sensory_box"/>
    <property type="match status" value="1"/>
</dbReference>
<gene>
    <name evidence="8" type="primary">aer</name>
    <name evidence="8" type="ORF">PSEHALCIP103_00687</name>
</gene>
<protein>
    <submittedName>
        <fullName evidence="8">Aerotaxis receptor</fullName>
    </submittedName>
</protein>
<dbReference type="GO" id="GO:0007165">
    <property type="term" value="P:signal transduction"/>
    <property type="evidence" value="ECO:0007669"/>
    <property type="project" value="UniProtKB-KW"/>
</dbReference>
<dbReference type="PROSITE" id="PS50111">
    <property type="entry name" value="CHEMOTAXIS_TRANSDUC_2"/>
    <property type="match status" value="1"/>
</dbReference>
<evidence type="ECO:0000256" key="5">
    <source>
        <dbReference type="SAM" id="Phobius"/>
    </source>
</evidence>
<keyword evidence="2 4" id="KW-0807">Transducer</keyword>
<evidence type="ECO:0000256" key="1">
    <source>
        <dbReference type="ARBA" id="ARBA00004370"/>
    </source>
</evidence>
<feature type="domain" description="Methyl-accepting transducer" evidence="6">
    <location>
        <begin position="243"/>
        <end position="479"/>
    </location>
</feature>
<keyword evidence="8" id="KW-0675">Receptor</keyword>
<feature type="transmembrane region" description="Helical" evidence="5">
    <location>
        <begin position="152"/>
        <end position="185"/>
    </location>
</feature>
<dbReference type="Pfam" id="PF08447">
    <property type="entry name" value="PAS_3"/>
    <property type="match status" value="1"/>
</dbReference>
<dbReference type="InterPro" id="IPR000014">
    <property type="entry name" value="PAS"/>
</dbReference>
<dbReference type="Gene3D" id="3.30.450.20">
    <property type="entry name" value="PAS domain"/>
    <property type="match status" value="1"/>
</dbReference>
<keyword evidence="5" id="KW-0812">Transmembrane</keyword>
<dbReference type="SUPFAM" id="SSF55785">
    <property type="entry name" value="PYP-like sensor domain (PAS domain)"/>
    <property type="match status" value="1"/>
</dbReference>
<feature type="domain" description="PAS" evidence="7">
    <location>
        <begin position="25"/>
        <end position="76"/>
    </location>
</feature>
<name>A0A9W4QTP7_PSEHA</name>
<evidence type="ECO:0000259" key="6">
    <source>
        <dbReference type="PROSITE" id="PS50111"/>
    </source>
</evidence>
<evidence type="ECO:0000313" key="8">
    <source>
        <dbReference type="EMBL" id="CAH9052766.1"/>
    </source>
</evidence>
<dbReference type="InterPro" id="IPR013655">
    <property type="entry name" value="PAS_fold_3"/>
</dbReference>
<comment type="similarity">
    <text evidence="3">Belongs to the methyl-accepting chemotaxis (MCP) protein family.</text>
</comment>
<evidence type="ECO:0000313" key="9">
    <source>
        <dbReference type="Proteomes" id="UP001152447"/>
    </source>
</evidence>
<dbReference type="InterPro" id="IPR035965">
    <property type="entry name" value="PAS-like_dom_sf"/>
</dbReference>
<dbReference type="RefSeq" id="WP_262976138.1">
    <property type="nucleotide sequence ID" value="NZ_CAMAPB010000006.1"/>
</dbReference>
<evidence type="ECO:0000256" key="2">
    <source>
        <dbReference type="ARBA" id="ARBA00023224"/>
    </source>
</evidence>
<dbReference type="GO" id="GO:0006935">
    <property type="term" value="P:chemotaxis"/>
    <property type="evidence" value="ECO:0007669"/>
    <property type="project" value="UniProtKB-ARBA"/>
</dbReference>
<reference evidence="8" key="1">
    <citation type="submission" date="2022-07" db="EMBL/GenBank/DDBJ databases">
        <authorList>
            <person name="Criscuolo A."/>
        </authorList>
    </citation>
    <scope>NUCLEOTIDE SEQUENCE</scope>
    <source>
        <strain evidence="8">CIP103197</strain>
    </source>
</reference>
<accession>A0A9W4QTP7</accession>
<proteinExistence type="inferred from homology"/>
<dbReference type="GO" id="GO:0016020">
    <property type="term" value="C:membrane"/>
    <property type="evidence" value="ECO:0007669"/>
    <property type="project" value="UniProtKB-SubCell"/>
</dbReference>
<dbReference type="Pfam" id="PF00015">
    <property type="entry name" value="MCPsignal"/>
    <property type="match status" value="1"/>
</dbReference>